<accession>A0ABV9GT75</accession>
<dbReference type="InterPro" id="IPR000524">
    <property type="entry name" value="Tscrpt_reg_HTH_GntR"/>
</dbReference>
<dbReference type="SMART" id="SM00345">
    <property type="entry name" value="HTH_GNTR"/>
    <property type="match status" value="1"/>
</dbReference>
<evidence type="ECO:0000313" key="6">
    <source>
        <dbReference type="Proteomes" id="UP001596022"/>
    </source>
</evidence>
<evidence type="ECO:0000256" key="2">
    <source>
        <dbReference type="ARBA" id="ARBA00023125"/>
    </source>
</evidence>
<organism evidence="5 6">
    <name type="scientific">Camelliibacillus cellulosilyticus</name>
    <dbReference type="NCBI Taxonomy" id="2174486"/>
    <lineage>
        <taxon>Bacteria</taxon>
        <taxon>Bacillati</taxon>
        <taxon>Bacillota</taxon>
        <taxon>Bacilli</taxon>
        <taxon>Bacillales</taxon>
        <taxon>Sporolactobacillaceae</taxon>
        <taxon>Camelliibacillus</taxon>
    </lineage>
</organism>
<evidence type="ECO:0000256" key="1">
    <source>
        <dbReference type="ARBA" id="ARBA00023015"/>
    </source>
</evidence>
<dbReference type="PANTHER" id="PTHR38445:SF12">
    <property type="entry name" value="GNTR-FAMILY TRANSCRIPTIONAL REGULATOR"/>
    <property type="match status" value="1"/>
</dbReference>
<dbReference type="InterPro" id="IPR036388">
    <property type="entry name" value="WH-like_DNA-bd_sf"/>
</dbReference>
<keyword evidence="3" id="KW-0804">Transcription</keyword>
<name>A0ABV9GT75_9BACL</name>
<dbReference type="PANTHER" id="PTHR38445">
    <property type="entry name" value="HTH-TYPE TRANSCRIPTIONAL REPRESSOR YTRA"/>
    <property type="match status" value="1"/>
</dbReference>
<keyword evidence="1" id="KW-0805">Transcription regulation</keyword>
<dbReference type="RefSeq" id="WP_376847585.1">
    <property type="nucleotide sequence ID" value="NZ_JBHSFW010000023.1"/>
</dbReference>
<dbReference type="EMBL" id="JBHSFW010000023">
    <property type="protein sequence ID" value="MFC4620475.1"/>
    <property type="molecule type" value="Genomic_DNA"/>
</dbReference>
<dbReference type="Gene3D" id="1.10.10.10">
    <property type="entry name" value="Winged helix-like DNA-binding domain superfamily/Winged helix DNA-binding domain"/>
    <property type="match status" value="1"/>
</dbReference>
<proteinExistence type="predicted"/>
<evidence type="ECO:0000259" key="4">
    <source>
        <dbReference type="PROSITE" id="PS50949"/>
    </source>
</evidence>
<dbReference type="Proteomes" id="UP001596022">
    <property type="component" value="Unassembled WGS sequence"/>
</dbReference>
<keyword evidence="2" id="KW-0238">DNA-binding</keyword>
<evidence type="ECO:0000313" key="5">
    <source>
        <dbReference type="EMBL" id="MFC4620475.1"/>
    </source>
</evidence>
<dbReference type="Pfam" id="PF00392">
    <property type="entry name" value="GntR"/>
    <property type="match status" value="1"/>
</dbReference>
<protein>
    <submittedName>
        <fullName evidence="5">GntR family transcriptional regulator</fullName>
    </submittedName>
</protein>
<feature type="domain" description="HTH gntR-type" evidence="4">
    <location>
        <begin position="11"/>
        <end position="79"/>
    </location>
</feature>
<dbReference type="PROSITE" id="PS50949">
    <property type="entry name" value="HTH_GNTR"/>
    <property type="match status" value="1"/>
</dbReference>
<sequence length="132" mass="14686">MIIQLDLESENPIYQQLVNAIIEGIATRQLAPGEPLPSVRAMASDLGINMHTVNKAYQILKNNGYLLIHRQKGVVINPQIPSANDAFMAKMRDDLNPIINEAACRGMEESQFLDFCQSLFQSLKNKRGETSG</sequence>
<dbReference type="SUPFAM" id="SSF46785">
    <property type="entry name" value="Winged helix' DNA-binding domain"/>
    <property type="match status" value="1"/>
</dbReference>
<evidence type="ECO:0000256" key="3">
    <source>
        <dbReference type="ARBA" id="ARBA00023163"/>
    </source>
</evidence>
<comment type="caution">
    <text evidence="5">The sequence shown here is derived from an EMBL/GenBank/DDBJ whole genome shotgun (WGS) entry which is preliminary data.</text>
</comment>
<keyword evidence="6" id="KW-1185">Reference proteome</keyword>
<dbReference type="CDD" id="cd07377">
    <property type="entry name" value="WHTH_GntR"/>
    <property type="match status" value="1"/>
</dbReference>
<dbReference type="InterPro" id="IPR036390">
    <property type="entry name" value="WH_DNA-bd_sf"/>
</dbReference>
<reference evidence="6" key="1">
    <citation type="journal article" date="2019" name="Int. J. Syst. Evol. Microbiol.">
        <title>The Global Catalogue of Microorganisms (GCM) 10K type strain sequencing project: providing services to taxonomists for standard genome sequencing and annotation.</title>
        <authorList>
            <consortium name="The Broad Institute Genomics Platform"/>
            <consortium name="The Broad Institute Genome Sequencing Center for Infectious Disease"/>
            <person name="Wu L."/>
            <person name="Ma J."/>
        </authorList>
    </citation>
    <scope>NUCLEOTIDE SEQUENCE [LARGE SCALE GENOMIC DNA]</scope>
    <source>
        <strain evidence="6">CGMCC 1.16306</strain>
    </source>
</reference>
<gene>
    <name evidence="5" type="ORF">ACFO4N_17385</name>
</gene>